<dbReference type="GO" id="GO:0010257">
    <property type="term" value="P:NADH dehydrogenase complex assembly"/>
    <property type="evidence" value="ECO:0007669"/>
    <property type="project" value="TreeGrafter"/>
</dbReference>
<dbReference type="SUPFAM" id="SSF49785">
    <property type="entry name" value="Galactose-binding domain-like"/>
    <property type="match status" value="1"/>
</dbReference>
<evidence type="ECO:0000256" key="1">
    <source>
        <dbReference type="ARBA" id="ARBA00007884"/>
    </source>
</evidence>
<dbReference type="Pfam" id="PF08547">
    <property type="entry name" value="CIA30"/>
    <property type="match status" value="1"/>
</dbReference>
<comment type="similarity">
    <text evidence="1">Belongs to the CIA30 family.</text>
</comment>
<dbReference type="PANTHER" id="PTHR13194">
    <property type="entry name" value="COMPLEX I INTERMEDIATE-ASSOCIATED PROTEIN 30"/>
    <property type="match status" value="1"/>
</dbReference>
<reference evidence="3 4" key="1">
    <citation type="submission" date="2008-06" db="EMBL/GenBank/DDBJ databases">
        <title>Complete sequence of Chloroherpeton thalassium ATCC 35110.</title>
        <authorList>
            <consortium name="US DOE Joint Genome Institute"/>
            <person name="Lucas S."/>
            <person name="Copeland A."/>
            <person name="Lapidus A."/>
            <person name="Glavina del Rio T."/>
            <person name="Dalin E."/>
            <person name="Tice H."/>
            <person name="Bruce D."/>
            <person name="Goodwin L."/>
            <person name="Pitluck S."/>
            <person name="Schmutz J."/>
            <person name="Larimer F."/>
            <person name="Land M."/>
            <person name="Hauser L."/>
            <person name="Kyrpides N."/>
            <person name="Mikhailova N."/>
            <person name="Liu Z."/>
            <person name="Li T."/>
            <person name="Zhao F."/>
            <person name="Overmann J."/>
            <person name="Bryant D.A."/>
            <person name="Richardson P."/>
        </authorList>
    </citation>
    <scope>NUCLEOTIDE SEQUENCE [LARGE SCALE GENOMIC DNA]</scope>
    <source>
        <strain evidence="4">ATCC 35110 / GB-78</strain>
    </source>
</reference>
<keyword evidence="4" id="KW-1185">Reference proteome</keyword>
<dbReference type="Proteomes" id="UP000001208">
    <property type="component" value="Chromosome"/>
</dbReference>
<keyword evidence="3" id="KW-0830">Ubiquinone</keyword>
<accession>B3QTG8</accession>
<gene>
    <name evidence="3" type="ordered locus">Ctha_0243</name>
</gene>
<dbReference type="InterPro" id="IPR039131">
    <property type="entry name" value="NDUFAF1"/>
</dbReference>
<dbReference type="AlphaFoldDB" id="B3QTG8"/>
<dbReference type="eggNOG" id="COG0702">
    <property type="taxonomic scope" value="Bacteria"/>
</dbReference>
<protein>
    <submittedName>
        <fullName evidence="3">NADH:ubiquinone oxidoreductase complex I intermediate-associated protein 30</fullName>
    </submittedName>
</protein>
<dbReference type="PANTHER" id="PTHR13194:SF19">
    <property type="entry name" value="NAD(P)-BINDING ROSSMANN-FOLD SUPERFAMILY PROTEIN"/>
    <property type="match status" value="1"/>
</dbReference>
<evidence type="ECO:0000313" key="4">
    <source>
        <dbReference type="Proteomes" id="UP000001208"/>
    </source>
</evidence>
<dbReference type="InterPro" id="IPR008979">
    <property type="entry name" value="Galactose-bd-like_sf"/>
</dbReference>
<evidence type="ECO:0000313" key="3">
    <source>
        <dbReference type="EMBL" id="ACF12714.1"/>
    </source>
</evidence>
<dbReference type="OrthoDB" id="442188at2"/>
<proteinExistence type="inferred from homology"/>
<dbReference type="GO" id="GO:0051082">
    <property type="term" value="F:unfolded protein binding"/>
    <property type="evidence" value="ECO:0007669"/>
    <property type="project" value="TreeGrafter"/>
</dbReference>
<name>B3QTG8_CHLT3</name>
<dbReference type="InterPro" id="IPR013857">
    <property type="entry name" value="NADH-UbQ_OxRdtase-assoc_prot30"/>
</dbReference>
<dbReference type="RefSeq" id="WP_012498798.1">
    <property type="nucleotide sequence ID" value="NC_011026.1"/>
</dbReference>
<organism evidence="3 4">
    <name type="scientific">Chloroherpeton thalassium (strain ATCC 35110 / GB-78)</name>
    <dbReference type="NCBI Taxonomy" id="517418"/>
    <lineage>
        <taxon>Bacteria</taxon>
        <taxon>Pseudomonadati</taxon>
        <taxon>Chlorobiota</taxon>
        <taxon>Chlorobiia</taxon>
        <taxon>Chlorobiales</taxon>
        <taxon>Chloroherpetonaceae</taxon>
        <taxon>Chloroherpeton</taxon>
    </lineage>
</organism>
<evidence type="ECO:0000259" key="2">
    <source>
        <dbReference type="Pfam" id="PF08547"/>
    </source>
</evidence>
<feature type="domain" description="NADH:ubiquinone oxidoreductase intermediate-associated protein 30" evidence="2">
    <location>
        <begin position="14"/>
        <end position="166"/>
    </location>
</feature>
<dbReference type="HOGENOM" id="CLU_059028_5_0_10"/>
<dbReference type="EMBL" id="CP001100">
    <property type="protein sequence ID" value="ACF12714.1"/>
    <property type="molecule type" value="Genomic_DNA"/>
</dbReference>
<dbReference type="KEGG" id="cts:Ctha_0243"/>
<sequence length="176" mass="20152">MQKNLPELQYELLFDFSSIEQACRWRPVNDVIMGGRSSGTICVSNENVAVFEGFITPKQGIGFSSVKAPINNFSFLGYDGVCLKMRTDGKRYKFRLIYADDYQGFAYQHGLEIQKGEWREVHLAFSNFKPCFRGQQPANAKLLNIAQVRQVGLLISDRRAGAFKMECDWIKAYQEK</sequence>
<dbReference type="STRING" id="517418.Ctha_0243"/>